<evidence type="ECO:0000313" key="2">
    <source>
        <dbReference type="EMBL" id="OJH39672.1"/>
    </source>
</evidence>
<gene>
    <name evidence="2" type="ORF">BON30_19525</name>
</gene>
<dbReference type="AlphaFoldDB" id="A0A1L9BBN1"/>
<organism evidence="2 3">
    <name type="scientific">Cystobacter ferrugineus</name>
    <dbReference type="NCBI Taxonomy" id="83449"/>
    <lineage>
        <taxon>Bacteria</taxon>
        <taxon>Pseudomonadati</taxon>
        <taxon>Myxococcota</taxon>
        <taxon>Myxococcia</taxon>
        <taxon>Myxococcales</taxon>
        <taxon>Cystobacterineae</taxon>
        <taxon>Archangiaceae</taxon>
        <taxon>Cystobacter</taxon>
    </lineage>
</organism>
<feature type="compositionally biased region" description="Basic and acidic residues" evidence="1">
    <location>
        <begin position="129"/>
        <end position="140"/>
    </location>
</feature>
<sequence length="140" mass="15247">MTRVLDSRKGLFYKARPLGAVVVALWAAVAVAEVASGAQLPDGAQKVGENRYRAPGDYEKTLEYYKIVYPVSSYPRRAIVNQPGVKAVHITNPSGKNFEGLNIYEANDEVRVYVVPVKSAPASSKPPTKKAEPKSGKKSR</sequence>
<reference evidence="3" key="1">
    <citation type="submission" date="2016-11" db="EMBL/GenBank/DDBJ databases">
        <authorList>
            <person name="Shukria A."/>
            <person name="Stevens D.C."/>
        </authorList>
    </citation>
    <scope>NUCLEOTIDE SEQUENCE [LARGE SCALE GENOMIC DNA]</scope>
    <source>
        <strain evidence="3">Cbfe23</strain>
    </source>
</reference>
<dbReference type="RefSeq" id="WP_071899834.1">
    <property type="nucleotide sequence ID" value="NZ_MPIN01000004.1"/>
</dbReference>
<dbReference type="STRING" id="83449.BON30_19525"/>
<name>A0A1L9BBN1_9BACT</name>
<comment type="caution">
    <text evidence="2">The sequence shown here is derived from an EMBL/GenBank/DDBJ whole genome shotgun (WGS) entry which is preliminary data.</text>
</comment>
<evidence type="ECO:0000313" key="3">
    <source>
        <dbReference type="Proteomes" id="UP000182229"/>
    </source>
</evidence>
<dbReference type="EMBL" id="MPIN01000004">
    <property type="protein sequence ID" value="OJH39672.1"/>
    <property type="molecule type" value="Genomic_DNA"/>
</dbReference>
<dbReference type="OrthoDB" id="5382535at2"/>
<reference evidence="2 3" key="2">
    <citation type="submission" date="2016-12" db="EMBL/GenBank/DDBJ databases">
        <title>Draft Genome Sequence of Cystobacter ferrugineus Strain Cbfe23.</title>
        <authorList>
            <person name="Akbar S."/>
            <person name="Dowd S.E."/>
            <person name="Stevens D.C."/>
        </authorList>
    </citation>
    <scope>NUCLEOTIDE SEQUENCE [LARGE SCALE GENOMIC DNA]</scope>
    <source>
        <strain evidence="2 3">Cbfe23</strain>
    </source>
</reference>
<dbReference type="Proteomes" id="UP000182229">
    <property type="component" value="Unassembled WGS sequence"/>
</dbReference>
<protein>
    <submittedName>
        <fullName evidence="2">Uncharacterized protein</fullName>
    </submittedName>
</protein>
<feature type="compositionally biased region" description="Low complexity" evidence="1">
    <location>
        <begin position="117"/>
        <end position="126"/>
    </location>
</feature>
<proteinExistence type="predicted"/>
<evidence type="ECO:0000256" key="1">
    <source>
        <dbReference type="SAM" id="MobiDB-lite"/>
    </source>
</evidence>
<feature type="region of interest" description="Disordered" evidence="1">
    <location>
        <begin position="117"/>
        <end position="140"/>
    </location>
</feature>
<accession>A0A1L9BBN1</accession>
<keyword evidence="3" id="KW-1185">Reference proteome</keyword>